<protein>
    <submittedName>
        <fullName evidence="4">Type IV pilin</fullName>
    </submittedName>
</protein>
<dbReference type="EMBL" id="JBHSFA010000002">
    <property type="protein sequence ID" value="MFC4541071.1"/>
    <property type="molecule type" value="Genomic_DNA"/>
</dbReference>
<organism evidence="4 5">
    <name type="scientific">Halosolutus amylolyticus</name>
    <dbReference type="NCBI Taxonomy" id="2932267"/>
    <lineage>
        <taxon>Archaea</taxon>
        <taxon>Methanobacteriati</taxon>
        <taxon>Methanobacteriota</taxon>
        <taxon>Stenosarchaea group</taxon>
        <taxon>Halobacteria</taxon>
        <taxon>Halobacteriales</taxon>
        <taxon>Natrialbaceae</taxon>
        <taxon>Halosolutus</taxon>
    </lineage>
</organism>
<evidence type="ECO:0000313" key="4">
    <source>
        <dbReference type="EMBL" id="MFC4541071.1"/>
    </source>
</evidence>
<dbReference type="AlphaFoldDB" id="A0ABD5PKF6"/>
<evidence type="ECO:0000259" key="3">
    <source>
        <dbReference type="Pfam" id="PF07790"/>
    </source>
</evidence>
<feature type="domain" description="Archaeal Type IV pilin N-terminal" evidence="3">
    <location>
        <begin position="16"/>
        <end position="73"/>
    </location>
</feature>
<gene>
    <name evidence="4" type="ORF">ACFO5R_03895</name>
</gene>
<evidence type="ECO:0000256" key="2">
    <source>
        <dbReference type="SAM" id="Phobius"/>
    </source>
</evidence>
<keyword evidence="2" id="KW-1133">Transmembrane helix</keyword>
<feature type="region of interest" description="Disordered" evidence="1">
    <location>
        <begin position="83"/>
        <end position="110"/>
    </location>
</feature>
<dbReference type="InterPro" id="IPR013373">
    <property type="entry name" value="Flagellin/pilin_N_arc"/>
</dbReference>
<dbReference type="NCBIfam" id="TIGR02537">
    <property type="entry name" value="arch_flag_Nterm"/>
    <property type="match status" value="1"/>
</dbReference>
<name>A0ABD5PKF6_9EURY</name>
<dbReference type="InterPro" id="IPR012859">
    <property type="entry name" value="Pilin_N_archaeal"/>
</dbReference>
<comment type="caution">
    <text evidence="4">The sequence shown here is derived from an EMBL/GenBank/DDBJ whole genome shotgun (WGS) entry which is preliminary data.</text>
</comment>
<proteinExistence type="predicted"/>
<dbReference type="Proteomes" id="UP001595898">
    <property type="component" value="Unassembled WGS sequence"/>
</dbReference>
<keyword evidence="2" id="KW-0812">Transmembrane</keyword>
<accession>A0ABD5PKF6</accession>
<feature type="transmembrane region" description="Helical" evidence="2">
    <location>
        <begin position="21"/>
        <end position="43"/>
    </location>
</feature>
<sequence>MLENIGKKLVGNDEERAVSPVIGVILMVAITVILAAVIAAFVLDLGDSVNQEAQAGASMTWDTSPSDGELSIELTSEGNADNFYVRGDLEDESPVSGEEGELDGAGDTMSLDCGGNGLSGSGTVTVVAEISDTETQTTVTSEDYDCSNT</sequence>
<evidence type="ECO:0000256" key="1">
    <source>
        <dbReference type="SAM" id="MobiDB-lite"/>
    </source>
</evidence>
<dbReference type="Pfam" id="PF07790">
    <property type="entry name" value="Pilin_N"/>
    <property type="match status" value="1"/>
</dbReference>
<reference evidence="4 5" key="1">
    <citation type="journal article" date="2019" name="Int. J. Syst. Evol. Microbiol.">
        <title>The Global Catalogue of Microorganisms (GCM) 10K type strain sequencing project: providing services to taxonomists for standard genome sequencing and annotation.</title>
        <authorList>
            <consortium name="The Broad Institute Genomics Platform"/>
            <consortium name="The Broad Institute Genome Sequencing Center for Infectious Disease"/>
            <person name="Wu L."/>
            <person name="Ma J."/>
        </authorList>
    </citation>
    <scope>NUCLEOTIDE SEQUENCE [LARGE SCALE GENOMIC DNA]</scope>
    <source>
        <strain evidence="4 5">WLHS5</strain>
    </source>
</reference>
<keyword evidence="5" id="KW-1185">Reference proteome</keyword>
<keyword evidence="2" id="KW-0472">Membrane</keyword>
<feature type="compositionally biased region" description="Acidic residues" evidence="1">
    <location>
        <begin position="89"/>
        <end position="104"/>
    </location>
</feature>
<evidence type="ECO:0000313" key="5">
    <source>
        <dbReference type="Proteomes" id="UP001595898"/>
    </source>
</evidence>
<dbReference type="RefSeq" id="WP_250139219.1">
    <property type="nucleotide sequence ID" value="NZ_JALIQP010000001.1"/>
</dbReference>